<dbReference type="AlphaFoldDB" id="A0A848FKT9"/>
<name>A0A848FKT9_9BURK</name>
<protein>
    <submittedName>
        <fullName evidence="2">Uncharacterized protein</fullName>
    </submittedName>
</protein>
<feature type="non-terminal residue" evidence="2">
    <location>
        <position position="104"/>
    </location>
</feature>
<evidence type="ECO:0000313" key="3">
    <source>
        <dbReference type="Proteomes" id="UP000574067"/>
    </source>
</evidence>
<evidence type="ECO:0000256" key="1">
    <source>
        <dbReference type="SAM" id="SignalP"/>
    </source>
</evidence>
<proteinExistence type="predicted"/>
<keyword evidence="3" id="KW-1185">Reference proteome</keyword>
<comment type="caution">
    <text evidence="2">The sequence shown here is derived from an EMBL/GenBank/DDBJ whole genome shotgun (WGS) entry which is preliminary data.</text>
</comment>
<keyword evidence="1" id="KW-0732">Signal</keyword>
<evidence type="ECO:0000313" key="2">
    <source>
        <dbReference type="EMBL" id="NML18853.1"/>
    </source>
</evidence>
<sequence>MTTRRSRIALLSSLMGTVFLAACGGGDESNAADASNMGAESSLETAAAISPTSSGTWTKIANEWSYFTLSSSQYVRYGSGSKWVGKYVSGKAQCANDFFGSDPA</sequence>
<feature type="chain" id="PRO_5032836461" evidence="1">
    <location>
        <begin position="22"/>
        <end position="104"/>
    </location>
</feature>
<reference evidence="2 3" key="1">
    <citation type="submission" date="2020-04" db="EMBL/GenBank/DDBJ databases">
        <title>Azohydromonas sp. isolated from soil.</title>
        <authorList>
            <person name="Dahal R.H."/>
        </authorList>
    </citation>
    <scope>NUCLEOTIDE SEQUENCE [LARGE SCALE GENOMIC DNA]</scope>
    <source>
        <strain evidence="2 3">G-1-1-14</strain>
    </source>
</reference>
<dbReference type="Proteomes" id="UP000574067">
    <property type="component" value="Unassembled WGS sequence"/>
</dbReference>
<gene>
    <name evidence="2" type="ORF">HHL10_28175</name>
</gene>
<dbReference type="EMBL" id="JABBFW010000042">
    <property type="protein sequence ID" value="NML18853.1"/>
    <property type="molecule type" value="Genomic_DNA"/>
</dbReference>
<accession>A0A848FKT9</accession>
<feature type="signal peptide" evidence="1">
    <location>
        <begin position="1"/>
        <end position="21"/>
    </location>
</feature>
<organism evidence="2 3">
    <name type="scientific">Azohydromonas caseinilytica</name>
    <dbReference type="NCBI Taxonomy" id="2728836"/>
    <lineage>
        <taxon>Bacteria</taxon>
        <taxon>Pseudomonadati</taxon>
        <taxon>Pseudomonadota</taxon>
        <taxon>Betaproteobacteria</taxon>
        <taxon>Burkholderiales</taxon>
        <taxon>Sphaerotilaceae</taxon>
        <taxon>Azohydromonas</taxon>
    </lineage>
</organism>
<dbReference type="PROSITE" id="PS51257">
    <property type="entry name" value="PROKAR_LIPOPROTEIN"/>
    <property type="match status" value="1"/>
</dbReference>